<evidence type="ECO:0000256" key="1">
    <source>
        <dbReference type="SAM" id="Phobius"/>
    </source>
</evidence>
<dbReference type="InterPro" id="IPR006621">
    <property type="entry name" value="Nose-resist-to-fluoxetine_N"/>
</dbReference>
<accession>A0A087T4D3</accession>
<keyword evidence="1" id="KW-0472">Membrane</keyword>
<feature type="transmembrane region" description="Helical" evidence="1">
    <location>
        <begin position="431"/>
        <end position="452"/>
    </location>
</feature>
<name>A0A087T4D3_STEMI</name>
<feature type="transmembrane region" description="Helical" evidence="1">
    <location>
        <begin position="678"/>
        <end position="696"/>
    </location>
</feature>
<feature type="transmembrane region" description="Helical" evidence="1">
    <location>
        <begin position="351"/>
        <end position="371"/>
    </location>
</feature>
<organism evidence="4 5">
    <name type="scientific">Stegodyphus mimosarum</name>
    <name type="common">African social velvet spider</name>
    <dbReference type="NCBI Taxonomy" id="407821"/>
    <lineage>
        <taxon>Eukaryota</taxon>
        <taxon>Metazoa</taxon>
        <taxon>Ecdysozoa</taxon>
        <taxon>Arthropoda</taxon>
        <taxon>Chelicerata</taxon>
        <taxon>Arachnida</taxon>
        <taxon>Araneae</taxon>
        <taxon>Araneomorphae</taxon>
        <taxon>Entelegynae</taxon>
        <taxon>Eresoidea</taxon>
        <taxon>Eresidae</taxon>
        <taxon>Stegodyphus</taxon>
    </lineage>
</organism>
<dbReference type="Pfam" id="PF01757">
    <property type="entry name" value="Acyl_transf_3"/>
    <property type="match status" value="1"/>
</dbReference>
<feature type="domain" description="Nose resistant-to-fluoxetine protein N-terminal" evidence="3">
    <location>
        <begin position="95"/>
        <end position="218"/>
    </location>
</feature>
<dbReference type="SMART" id="SM00703">
    <property type="entry name" value="NRF"/>
    <property type="match status" value="1"/>
</dbReference>
<feature type="signal peptide" evidence="2">
    <location>
        <begin position="1"/>
        <end position="22"/>
    </location>
</feature>
<dbReference type="AlphaFoldDB" id="A0A087T4D3"/>
<dbReference type="PANTHER" id="PTHR11161:SF69">
    <property type="entry name" value="NOSE RESISTANT TO FLUOXETINE PROTEIN 6-LIKE PROTEIN"/>
    <property type="match status" value="1"/>
</dbReference>
<evidence type="ECO:0000313" key="5">
    <source>
        <dbReference type="Proteomes" id="UP000054359"/>
    </source>
</evidence>
<dbReference type="InterPro" id="IPR052728">
    <property type="entry name" value="O2_lipid_transport_reg"/>
</dbReference>
<feature type="transmembrane region" description="Helical" evidence="1">
    <location>
        <begin position="491"/>
        <end position="513"/>
    </location>
</feature>
<gene>
    <name evidence="4" type="ORF">X975_14882</name>
</gene>
<feature type="chain" id="PRO_5001829314" evidence="2">
    <location>
        <begin position="23"/>
        <end position="750"/>
    </location>
</feature>
<evidence type="ECO:0000313" key="4">
    <source>
        <dbReference type="EMBL" id="KFM59972.1"/>
    </source>
</evidence>
<dbReference type="Pfam" id="PF20146">
    <property type="entry name" value="NRF"/>
    <property type="match status" value="1"/>
</dbReference>
<keyword evidence="1" id="KW-1133">Transmembrane helix</keyword>
<reference evidence="4 5" key="1">
    <citation type="submission" date="2013-11" db="EMBL/GenBank/DDBJ databases">
        <title>Genome sequencing of Stegodyphus mimosarum.</title>
        <authorList>
            <person name="Bechsgaard J."/>
        </authorList>
    </citation>
    <scope>NUCLEOTIDE SEQUENCE [LARGE SCALE GENOMIC DNA]</scope>
</reference>
<dbReference type="EMBL" id="KK113363">
    <property type="protein sequence ID" value="KFM59972.1"/>
    <property type="molecule type" value="Genomic_DNA"/>
</dbReference>
<dbReference type="GO" id="GO:0016747">
    <property type="term" value="F:acyltransferase activity, transferring groups other than amino-acyl groups"/>
    <property type="evidence" value="ECO:0007669"/>
    <property type="project" value="InterPro"/>
</dbReference>
<keyword evidence="5" id="KW-1185">Reference proteome</keyword>
<dbReference type="OMA" id="CHSIECT"/>
<evidence type="ECO:0000256" key="2">
    <source>
        <dbReference type="SAM" id="SignalP"/>
    </source>
</evidence>
<dbReference type="PANTHER" id="PTHR11161">
    <property type="entry name" value="O-ACYLTRANSFERASE"/>
    <property type="match status" value="1"/>
</dbReference>
<feature type="transmembrane region" description="Helical" evidence="1">
    <location>
        <begin position="708"/>
        <end position="730"/>
    </location>
</feature>
<dbReference type="InterPro" id="IPR002656">
    <property type="entry name" value="Acyl_transf_3_dom"/>
</dbReference>
<proteinExistence type="predicted"/>
<keyword evidence="1" id="KW-0812">Transmembrane</keyword>
<dbReference type="Proteomes" id="UP000054359">
    <property type="component" value="Unassembled WGS sequence"/>
</dbReference>
<dbReference type="OrthoDB" id="118951at2759"/>
<keyword evidence="2" id="KW-0732">Signal</keyword>
<feature type="transmembrane region" description="Helical" evidence="1">
    <location>
        <begin position="391"/>
        <end position="411"/>
    </location>
</feature>
<feature type="transmembrane region" description="Helical" evidence="1">
    <location>
        <begin position="644"/>
        <end position="666"/>
    </location>
</feature>
<feature type="transmembrane region" description="Helical" evidence="1">
    <location>
        <begin position="235"/>
        <end position="255"/>
    </location>
</feature>
<evidence type="ECO:0000259" key="3">
    <source>
        <dbReference type="SMART" id="SM00703"/>
    </source>
</evidence>
<protein>
    <submittedName>
        <fullName evidence="4">Nose resistant to fluoxetine protein 6</fullName>
    </submittedName>
</protein>
<feature type="transmembrane region" description="Helical" evidence="1">
    <location>
        <begin position="602"/>
        <end position="624"/>
    </location>
</feature>
<sequence>MACFRKILFSFVFILNIYQTFSKSTSKAENGRGGDTNYDLVGNLKKVSDVMQKSADIQAKPGHELNFAEVNILNLFHNDAINFMIHNYTSFGNSSSSCFRDIQYTLQNLGNMKEQWAMHMIDAFGKPESGFLQGNTRFIGDYNECLNVYAPPQENTTAGNFHGKYCFLQVPFLKLGNFSLSSTFGVCIPDTCSSTLLMNDFKNVLEIPKFVSAMNNIGGILNDTSLTCNPVSKKLTPAAIVVICLMSVFGFLALLGSSVTAYEYFNTNQLLSKNVVSEVGDSKKVTESNGVSVNALEDNGDEELLFSKPKEGILEKWKPFLKCFCIFTNGSKLLNTDGTEGQLLCIHGIRFLSMTWVILGHTYLFCISVIRSPLNLLTVIDNWPFQIILQGFYSVDSFFVISGFLLTYLFFQEYSKKGGKMSWAYFYIHRYLRLTPVYMLILAFSATVYFYLGSGPFWPTTTTDANCKTYWWMNLLYINNFQDQQNGCMGWSWYLANDMQFFVISPLFLISLWRWPKIGYSLLGLFLCGTFLANFFITYEYDIICGMSYLTSMKINEADKFLEFFNKIYIKPYTRIGPYLVGMFVGYFLFKTKQSNRGKDSWITLGCGWIIASSVTLTCVYGLYHKDPSVLACSFYNALNRTCYGAGLCWVIYVCLTKQAGIVDSILSWKLFIPLSRLTYCAYLIHPMVITGYFSSLKSLLEVSHPTLVLYFLGFLVVTYGLSLPVSLIFESPIIGLEKLIRNKFQARKL</sequence>
<feature type="non-terminal residue" evidence="4">
    <location>
        <position position="750"/>
    </location>
</feature>
<feature type="transmembrane region" description="Helical" evidence="1">
    <location>
        <begin position="572"/>
        <end position="590"/>
    </location>
</feature>
<feature type="transmembrane region" description="Helical" evidence="1">
    <location>
        <begin position="520"/>
        <end position="539"/>
    </location>
</feature>